<dbReference type="InterPro" id="IPR013108">
    <property type="entry name" value="Amidohydro_3"/>
</dbReference>
<dbReference type="Gene3D" id="2.30.40.10">
    <property type="entry name" value="Urease, subunit C, domain 1"/>
    <property type="match status" value="1"/>
</dbReference>
<feature type="domain" description="Amidohydrolase 3" evidence="1">
    <location>
        <begin position="42"/>
        <end position="378"/>
    </location>
</feature>
<proteinExistence type="predicted"/>
<gene>
    <name evidence="2" type="ORF">ACFFHM_01135</name>
</gene>
<comment type="caution">
    <text evidence="2">The sequence shown here is derived from an EMBL/GenBank/DDBJ whole genome shotgun (WGS) entry which is preliminary data.</text>
</comment>
<keyword evidence="3" id="KW-1185">Reference proteome</keyword>
<organism evidence="2 3">
    <name type="scientific">Halalkalibacter kiskunsagensis</name>
    <dbReference type="NCBI Taxonomy" id="1548599"/>
    <lineage>
        <taxon>Bacteria</taxon>
        <taxon>Bacillati</taxon>
        <taxon>Bacillota</taxon>
        <taxon>Bacilli</taxon>
        <taxon>Bacillales</taxon>
        <taxon>Bacillaceae</taxon>
        <taxon>Halalkalibacter</taxon>
    </lineage>
</organism>
<protein>
    <submittedName>
        <fullName evidence="2">Amidohydrolase family protein</fullName>
    </submittedName>
</protein>
<dbReference type="Gene3D" id="3.20.20.140">
    <property type="entry name" value="Metal-dependent hydrolases"/>
    <property type="match status" value="1"/>
</dbReference>
<dbReference type="EMBL" id="JBHLUX010000002">
    <property type="protein sequence ID" value="MFC0469190.1"/>
    <property type="molecule type" value="Genomic_DNA"/>
</dbReference>
<dbReference type="PANTHER" id="PTHR32027">
    <property type="entry name" value="CYTOSINE DEAMINASE"/>
    <property type="match status" value="1"/>
</dbReference>
<dbReference type="RefSeq" id="WP_335963484.1">
    <property type="nucleotide sequence ID" value="NZ_JAXBLX010000052.1"/>
</dbReference>
<reference evidence="2 3" key="1">
    <citation type="submission" date="2024-09" db="EMBL/GenBank/DDBJ databases">
        <authorList>
            <person name="Sun Q."/>
            <person name="Mori K."/>
        </authorList>
    </citation>
    <scope>NUCLEOTIDE SEQUENCE [LARGE SCALE GENOMIC DNA]</scope>
    <source>
        <strain evidence="2 3">NCAIM B.02610</strain>
    </source>
</reference>
<dbReference type="Proteomes" id="UP001589838">
    <property type="component" value="Unassembled WGS sequence"/>
</dbReference>
<dbReference type="InterPro" id="IPR052349">
    <property type="entry name" value="Metallo-hydrolase_Enzymes"/>
</dbReference>
<dbReference type="InterPro" id="IPR032466">
    <property type="entry name" value="Metal_Hydrolase"/>
</dbReference>
<dbReference type="CDD" id="cd01293">
    <property type="entry name" value="Bact_CD"/>
    <property type="match status" value="1"/>
</dbReference>
<dbReference type="SUPFAM" id="SSF51556">
    <property type="entry name" value="Metallo-dependent hydrolases"/>
    <property type="match status" value="1"/>
</dbReference>
<dbReference type="Pfam" id="PF07969">
    <property type="entry name" value="Amidohydro_3"/>
    <property type="match status" value="1"/>
</dbReference>
<evidence type="ECO:0000313" key="2">
    <source>
        <dbReference type="EMBL" id="MFC0469190.1"/>
    </source>
</evidence>
<evidence type="ECO:0000259" key="1">
    <source>
        <dbReference type="Pfam" id="PF07969"/>
    </source>
</evidence>
<evidence type="ECO:0000313" key="3">
    <source>
        <dbReference type="Proteomes" id="UP001589838"/>
    </source>
</evidence>
<sequence length="390" mass="43497">MKIKWKQVRIGAHLYRLEIENGLFTKVEQDNTRLAMGEKGWNADGLLYMPTLSDMHCHLDKHFIGEMWKSRKAIDSLPNHLRREKELLTSLQGSVLERARTLLNLMLSCGTTNIRTHVDIDPMIGLKHLEAVLQVKEEFKGKMEFEIVAFPQQGLLRSGSSEVMREAMRLGADLVGAVDPGGLDHKIEACLDEVFGLATTFNKGVDIHLHDPGHLGVYTIDRMIDCAEQANLQGQVAVGHAYCLGQITEAESMELGMRLREQGVSIISNVPIDRPMPNVPKLATLGVDVRLGTDNILDSWSPFGDGDMLKRTSRLAERFGWIEDKQLLDSYQFTTKKSLVPKVGDLADFLLVSAMNLEHAVAAAPPREFVVVGGKPVYERDETVSLKPAY</sequence>
<name>A0ABV6K7Z9_9BACI</name>
<accession>A0ABV6K7Z9</accession>
<dbReference type="PANTHER" id="PTHR32027:SF9">
    <property type="entry name" value="BLL3847 PROTEIN"/>
    <property type="match status" value="1"/>
</dbReference>
<dbReference type="InterPro" id="IPR011059">
    <property type="entry name" value="Metal-dep_hydrolase_composite"/>
</dbReference>